<reference evidence="2 3" key="1">
    <citation type="submission" date="2018-08" db="EMBL/GenBank/DDBJ databases">
        <title>Draft genome of the lignicolous fungus Coniochaeta pulveracea.</title>
        <authorList>
            <person name="Borstlap C.J."/>
            <person name="De Witt R.N."/>
            <person name="Botha A."/>
            <person name="Volschenk H."/>
        </authorList>
    </citation>
    <scope>NUCLEOTIDE SEQUENCE [LARGE SCALE GENOMIC DNA]</scope>
    <source>
        <strain evidence="2 3">CAB683</strain>
    </source>
</reference>
<feature type="compositionally biased region" description="Basic and acidic residues" evidence="1">
    <location>
        <begin position="1"/>
        <end position="37"/>
    </location>
</feature>
<feature type="region of interest" description="Disordered" evidence="1">
    <location>
        <begin position="1"/>
        <end position="63"/>
    </location>
</feature>
<dbReference type="Proteomes" id="UP000275385">
    <property type="component" value="Unassembled WGS sequence"/>
</dbReference>
<evidence type="ECO:0000313" key="3">
    <source>
        <dbReference type="Proteomes" id="UP000275385"/>
    </source>
</evidence>
<gene>
    <name evidence="2" type="ORF">DL546_004962</name>
</gene>
<accession>A0A420YNF3</accession>
<name>A0A420YNF3_9PEZI</name>
<dbReference type="AlphaFoldDB" id="A0A420YNF3"/>
<sequence length="63" mass="7050">MPTEKVPLETNKDPSSHKEAKEIQKQEDKQARTEHSKSGANTGKSQGMEYVPRKSTAEVTHNN</sequence>
<comment type="caution">
    <text evidence="2">The sequence shown here is derived from an EMBL/GenBank/DDBJ whole genome shotgun (WGS) entry which is preliminary data.</text>
</comment>
<organism evidence="2 3">
    <name type="scientific">Coniochaeta pulveracea</name>
    <dbReference type="NCBI Taxonomy" id="177199"/>
    <lineage>
        <taxon>Eukaryota</taxon>
        <taxon>Fungi</taxon>
        <taxon>Dikarya</taxon>
        <taxon>Ascomycota</taxon>
        <taxon>Pezizomycotina</taxon>
        <taxon>Sordariomycetes</taxon>
        <taxon>Sordariomycetidae</taxon>
        <taxon>Coniochaetales</taxon>
        <taxon>Coniochaetaceae</taxon>
        <taxon>Coniochaeta</taxon>
    </lineage>
</organism>
<evidence type="ECO:0000256" key="1">
    <source>
        <dbReference type="SAM" id="MobiDB-lite"/>
    </source>
</evidence>
<keyword evidence="3" id="KW-1185">Reference proteome</keyword>
<protein>
    <submittedName>
        <fullName evidence="2">Uncharacterized protein</fullName>
    </submittedName>
</protein>
<evidence type="ECO:0000313" key="2">
    <source>
        <dbReference type="EMBL" id="RKU49392.1"/>
    </source>
</evidence>
<dbReference type="EMBL" id="QVQW01000001">
    <property type="protein sequence ID" value="RKU49392.1"/>
    <property type="molecule type" value="Genomic_DNA"/>
</dbReference>
<proteinExistence type="predicted"/>
<dbReference type="OrthoDB" id="3358750at2759"/>